<reference evidence="10" key="1">
    <citation type="submission" date="2020-11" db="EMBL/GenBank/DDBJ databases">
        <authorList>
            <person name="Tran Van P."/>
        </authorList>
    </citation>
    <scope>NUCLEOTIDE SEQUENCE</scope>
</reference>
<name>A0A7R8X9H4_9CRUS</name>
<dbReference type="PANTHER" id="PTHR20383">
    <property type="entry name" value="RNA POLYMERASE II SUBUNIT A C-TERMINAL DOMAIN PHOSPHATASE"/>
    <property type="match status" value="1"/>
</dbReference>
<dbReference type="GO" id="GO:0005634">
    <property type="term" value="C:nucleus"/>
    <property type="evidence" value="ECO:0007669"/>
    <property type="project" value="UniProtKB-SubCell"/>
</dbReference>
<organism evidence="10">
    <name type="scientific">Darwinula stevensoni</name>
    <dbReference type="NCBI Taxonomy" id="69355"/>
    <lineage>
        <taxon>Eukaryota</taxon>
        <taxon>Metazoa</taxon>
        <taxon>Ecdysozoa</taxon>
        <taxon>Arthropoda</taxon>
        <taxon>Crustacea</taxon>
        <taxon>Oligostraca</taxon>
        <taxon>Ostracoda</taxon>
        <taxon>Podocopa</taxon>
        <taxon>Podocopida</taxon>
        <taxon>Darwinulocopina</taxon>
        <taxon>Darwinuloidea</taxon>
        <taxon>Darwinulidae</taxon>
        <taxon>Darwinula</taxon>
    </lineage>
</organism>
<keyword evidence="11" id="KW-1185">Reference proteome</keyword>
<sequence length="88" mass="9854">MPSGNGLLDLKIAVICASNMNRSMEAHSFLSKRGFNVMSFGTNDKVKLPGQSIDKPNCYEFGVTYDEIYKDLVAKDHNLYPFLTIFSV</sequence>
<evidence type="ECO:0000313" key="10">
    <source>
        <dbReference type="EMBL" id="CAD7245374.1"/>
    </source>
</evidence>
<gene>
    <name evidence="10" type="ORF">DSTB1V02_LOCUS5247</name>
</gene>
<dbReference type="GO" id="GO:0031124">
    <property type="term" value="P:mRNA 3'-end processing"/>
    <property type="evidence" value="ECO:0007669"/>
    <property type="project" value="UniProtKB-ARBA"/>
</dbReference>
<dbReference type="FunFam" id="3.40.50.2300:FF:000039">
    <property type="entry name" value="RNA polymerase II subunit A C-terminal domain phosphatase"/>
    <property type="match status" value="1"/>
</dbReference>
<dbReference type="AlphaFoldDB" id="A0A7R8X9H4"/>
<evidence type="ECO:0000256" key="2">
    <source>
        <dbReference type="ARBA" id="ARBA00008978"/>
    </source>
</evidence>
<evidence type="ECO:0000256" key="4">
    <source>
        <dbReference type="ARBA" id="ARBA00022801"/>
    </source>
</evidence>
<proteinExistence type="inferred from homology"/>
<evidence type="ECO:0000256" key="1">
    <source>
        <dbReference type="ARBA" id="ARBA00004123"/>
    </source>
</evidence>
<dbReference type="GO" id="GO:0008420">
    <property type="term" value="F:RNA polymerase II CTD heptapeptide repeat phosphatase activity"/>
    <property type="evidence" value="ECO:0007669"/>
    <property type="project" value="UniProtKB-ARBA"/>
</dbReference>
<comment type="similarity">
    <text evidence="2 9">Belongs to the SSU72 phosphatase family.</text>
</comment>
<dbReference type="EMBL" id="LR900358">
    <property type="protein sequence ID" value="CAD7245374.1"/>
    <property type="molecule type" value="Genomic_DNA"/>
</dbReference>
<keyword evidence="5 9" id="KW-0904">Protein phosphatase</keyword>
<comment type="catalytic activity">
    <reaction evidence="7 9">
        <text>O-phospho-L-seryl-[protein] + H2O = L-seryl-[protein] + phosphate</text>
        <dbReference type="Rhea" id="RHEA:20629"/>
        <dbReference type="Rhea" id="RHEA-COMP:9863"/>
        <dbReference type="Rhea" id="RHEA-COMP:11604"/>
        <dbReference type="ChEBI" id="CHEBI:15377"/>
        <dbReference type="ChEBI" id="CHEBI:29999"/>
        <dbReference type="ChEBI" id="CHEBI:43474"/>
        <dbReference type="ChEBI" id="CHEBI:83421"/>
        <dbReference type="EC" id="3.1.3.16"/>
    </reaction>
</comment>
<dbReference type="Pfam" id="PF04722">
    <property type="entry name" value="Ssu72"/>
    <property type="match status" value="1"/>
</dbReference>
<evidence type="ECO:0000256" key="7">
    <source>
        <dbReference type="ARBA" id="ARBA00047761"/>
    </source>
</evidence>
<evidence type="ECO:0000256" key="5">
    <source>
        <dbReference type="ARBA" id="ARBA00022912"/>
    </source>
</evidence>
<evidence type="ECO:0000256" key="6">
    <source>
        <dbReference type="ARBA" id="ARBA00023242"/>
    </source>
</evidence>
<keyword evidence="3 9" id="KW-0507">mRNA processing</keyword>
<keyword evidence="4 9" id="KW-0378">Hydrolase</keyword>
<evidence type="ECO:0000313" key="11">
    <source>
        <dbReference type="Proteomes" id="UP000677054"/>
    </source>
</evidence>
<dbReference type="EMBL" id="CAJPEV010000841">
    <property type="protein sequence ID" value="CAG0888992.1"/>
    <property type="molecule type" value="Genomic_DNA"/>
</dbReference>
<comment type="catalytic activity">
    <reaction evidence="8 9">
        <text>O-phospho-L-threonyl-[protein] + H2O = L-threonyl-[protein] + phosphate</text>
        <dbReference type="Rhea" id="RHEA:47004"/>
        <dbReference type="Rhea" id="RHEA-COMP:11060"/>
        <dbReference type="Rhea" id="RHEA-COMP:11605"/>
        <dbReference type="ChEBI" id="CHEBI:15377"/>
        <dbReference type="ChEBI" id="CHEBI:30013"/>
        <dbReference type="ChEBI" id="CHEBI:43474"/>
        <dbReference type="ChEBI" id="CHEBI:61977"/>
        <dbReference type="EC" id="3.1.3.16"/>
    </reaction>
</comment>
<dbReference type="Proteomes" id="UP000677054">
    <property type="component" value="Unassembled WGS sequence"/>
</dbReference>
<comment type="function">
    <text evidence="9">Protein phosphatase that catalyzes the dephosphorylation of the C-terminal domain of RNA polymerase II. Plays a role in RNA processing and termination.</text>
</comment>
<evidence type="ECO:0000256" key="8">
    <source>
        <dbReference type="ARBA" id="ARBA00048336"/>
    </source>
</evidence>
<dbReference type="OrthoDB" id="57957at2759"/>
<evidence type="ECO:0000256" key="3">
    <source>
        <dbReference type="ARBA" id="ARBA00022664"/>
    </source>
</evidence>
<accession>A0A7R8X9H4</accession>
<comment type="subcellular location">
    <subcellularLocation>
        <location evidence="1 9">Nucleus</location>
    </subcellularLocation>
</comment>
<protein>
    <recommendedName>
        <fullName evidence="9">RNA polymerase II subunit A C-terminal domain phosphatase SSU72</fullName>
        <shortName evidence="9">CTD phosphatase SSU72</shortName>
        <ecNumber evidence="9">3.1.3.16</ecNumber>
    </recommendedName>
</protein>
<dbReference type="Gene3D" id="3.40.50.2300">
    <property type="match status" value="1"/>
</dbReference>
<dbReference type="InterPro" id="IPR006811">
    <property type="entry name" value="RNA_pol_II_suA"/>
</dbReference>
<keyword evidence="6 9" id="KW-0539">Nucleus</keyword>
<dbReference type="EC" id="3.1.3.16" evidence="9"/>
<evidence type="ECO:0000256" key="9">
    <source>
        <dbReference type="RuleBase" id="RU369031"/>
    </source>
</evidence>